<sequence>MSNIKVYNLGRSRKFQKRGAGLGNKEQSVRWTRTEYISVGGVLELMGDAKETWKVKTLDEILLEKKRRRELEEKTDCKRPKNLSTGAGGDPYGKGSAVQQSYLTDKATMFVAA</sequence>
<comment type="caution">
    <text evidence="2">The sequence shown here is derived from an EMBL/GenBank/DDBJ whole genome shotgun (WGS) entry which is preliminary data.</text>
</comment>
<feature type="compositionally biased region" description="Basic and acidic residues" evidence="1">
    <location>
        <begin position="69"/>
        <end position="79"/>
    </location>
</feature>
<accession>A0AAV6H3E4</accession>
<protein>
    <submittedName>
        <fullName evidence="2">Uncharacterized protein</fullName>
    </submittedName>
</protein>
<proteinExistence type="predicted"/>
<organism evidence="2 3">
    <name type="scientific">Alosa alosa</name>
    <name type="common">allis shad</name>
    <dbReference type="NCBI Taxonomy" id="278164"/>
    <lineage>
        <taxon>Eukaryota</taxon>
        <taxon>Metazoa</taxon>
        <taxon>Chordata</taxon>
        <taxon>Craniata</taxon>
        <taxon>Vertebrata</taxon>
        <taxon>Euteleostomi</taxon>
        <taxon>Actinopterygii</taxon>
        <taxon>Neopterygii</taxon>
        <taxon>Teleostei</taxon>
        <taxon>Clupei</taxon>
        <taxon>Clupeiformes</taxon>
        <taxon>Clupeoidei</taxon>
        <taxon>Clupeidae</taxon>
        <taxon>Alosa</taxon>
    </lineage>
</organism>
<dbReference type="AlphaFoldDB" id="A0AAV6H3E4"/>
<evidence type="ECO:0000313" key="2">
    <source>
        <dbReference type="EMBL" id="KAG5281655.1"/>
    </source>
</evidence>
<keyword evidence="3" id="KW-1185">Reference proteome</keyword>
<feature type="region of interest" description="Disordered" evidence="1">
    <location>
        <begin position="69"/>
        <end position="96"/>
    </location>
</feature>
<name>A0AAV6H3E4_9TELE</name>
<evidence type="ECO:0000313" key="3">
    <source>
        <dbReference type="Proteomes" id="UP000823561"/>
    </source>
</evidence>
<gene>
    <name evidence="2" type="ORF">AALO_G00047330</name>
</gene>
<evidence type="ECO:0000256" key="1">
    <source>
        <dbReference type="SAM" id="MobiDB-lite"/>
    </source>
</evidence>
<reference evidence="2" key="1">
    <citation type="submission" date="2020-10" db="EMBL/GenBank/DDBJ databases">
        <title>Chromosome-scale genome assembly of the Allis shad, Alosa alosa.</title>
        <authorList>
            <person name="Margot Z."/>
            <person name="Christophe K."/>
            <person name="Cabau C."/>
            <person name="Louis A."/>
            <person name="Berthelot C."/>
            <person name="Parey E."/>
            <person name="Roest Crollius H."/>
            <person name="Montfort J."/>
            <person name="Robinson-Rechavi M."/>
            <person name="Bucao C."/>
            <person name="Bouchez O."/>
            <person name="Gislard M."/>
            <person name="Lluch J."/>
            <person name="Milhes M."/>
            <person name="Lampietro C."/>
            <person name="Lopez Roques C."/>
            <person name="Donnadieu C."/>
            <person name="Braasch I."/>
            <person name="Desvignes T."/>
            <person name="Postlethwait J."/>
            <person name="Bobe J."/>
            <person name="Guiguen Y."/>
        </authorList>
    </citation>
    <scope>NUCLEOTIDE SEQUENCE</scope>
    <source>
        <strain evidence="2">M-15738</strain>
        <tissue evidence="2">Blood</tissue>
    </source>
</reference>
<dbReference type="Proteomes" id="UP000823561">
    <property type="component" value="Chromosome 4"/>
</dbReference>
<dbReference type="EMBL" id="JADWDJ010000004">
    <property type="protein sequence ID" value="KAG5281655.1"/>
    <property type="molecule type" value="Genomic_DNA"/>
</dbReference>